<dbReference type="SMART" id="SM00062">
    <property type="entry name" value="PBPb"/>
    <property type="match status" value="1"/>
</dbReference>
<evidence type="ECO:0000259" key="2">
    <source>
        <dbReference type="SMART" id="SM00062"/>
    </source>
</evidence>
<accession>A0A0A1YXC5</accession>
<dbReference type="RefSeq" id="WP_038849527.1">
    <property type="nucleotide sequence ID" value="NZ_ASGY01000184.1"/>
</dbReference>
<organism evidence="3 4">
    <name type="scientific">Pseudomonas fluorescens LMG 5329</name>
    <dbReference type="NCBI Taxonomy" id="1324332"/>
    <lineage>
        <taxon>Bacteria</taxon>
        <taxon>Pseudomonadati</taxon>
        <taxon>Pseudomonadota</taxon>
        <taxon>Gammaproteobacteria</taxon>
        <taxon>Pseudomonadales</taxon>
        <taxon>Pseudomonadaceae</taxon>
        <taxon>Pseudomonas</taxon>
    </lineage>
</organism>
<evidence type="ECO:0000256" key="1">
    <source>
        <dbReference type="ARBA" id="ARBA00010742"/>
    </source>
</evidence>
<dbReference type="InterPro" id="IPR006311">
    <property type="entry name" value="TAT_signal"/>
</dbReference>
<gene>
    <name evidence="3" type="ORF">K814_0123480</name>
</gene>
<proteinExistence type="inferred from homology"/>
<dbReference type="InterPro" id="IPR015168">
    <property type="entry name" value="SsuA/THI5"/>
</dbReference>
<protein>
    <submittedName>
        <fullName evidence="3">Aliphatic sulfonate ABC transporter substrate-binding protein</fullName>
    </submittedName>
</protein>
<sequence>MHSLSRRQLLRASGVLAAGALLGRQAEAVEPLRVWRYKGTAASFLADAGQADTPYPVEWVDVSGGNLVLEALRSGHLDYAFMSEIPPIFASIAQVPIALVAVYQGDQNDTRLVVKKGSGIRTVQDLKGKTISYVRATNTHYFVLNLLHQNGLSLADVTAVPLPMQDALTAFRNGHVDAIATGGISALQATSQMDGELLADVSRYYSGNYVIATTQQVLANPRRRSQVGDFLRREQATWAWVNAHPERWAERSEALTGIDRALYLRQFQQRSRPARLVGTDADTLHSQQQVADLFYQNHLIRQRVDARPLWRDDFNPILNS</sequence>
<feature type="domain" description="Solute-binding protein family 3/N-terminal" evidence="2">
    <location>
        <begin position="31"/>
        <end position="244"/>
    </location>
</feature>
<evidence type="ECO:0000313" key="4">
    <source>
        <dbReference type="Proteomes" id="UP000030060"/>
    </source>
</evidence>
<dbReference type="EMBL" id="ASGY01000184">
    <property type="protein sequence ID" value="KGE65531.1"/>
    <property type="molecule type" value="Genomic_DNA"/>
</dbReference>
<dbReference type="SUPFAM" id="SSF53850">
    <property type="entry name" value="Periplasmic binding protein-like II"/>
    <property type="match status" value="1"/>
</dbReference>
<dbReference type="Proteomes" id="UP000030060">
    <property type="component" value="Unassembled WGS sequence"/>
</dbReference>
<evidence type="ECO:0000313" key="3">
    <source>
        <dbReference type="EMBL" id="KGE65531.1"/>
    </source>
</evidence>
<dbReference type="PROSITE" id="PS51318">
    <property type="entry name" value="TAT"/>
    <property type="match status" value="1"/>
</dbReference>
<dbReference type="OrthoDB" id="286202at2"/>
<dbReference type="AlphaFoldDB" id="A0A0A1YXC5"/>
<comment type="similarity">
    <text evidence="1">Belongs to the bacterial solute-binding protein SsuA/TauA family.</text>
</comment>
<name>A0A0A1YXC5_PSEFL</name>
<dbReference type="PANTHER" id="PTHR30024:SF48">
    <property type="entry name" value="ABC TRANSPORTER SUBSTRATE-BINDING PROTEIN"/>
    <property type="match status" value="1"/>
</dbReference>
<dbReference type="PANTHER" id="PTHR30024">
    <property type="entry name" value="ALIPHATIC SULFONATES-BINDING PROTEIN-RELATED"/>
    <property type="match status" value="1"/>
</dbReference>
<reference evidence="3 4" key="1">
    <citation type="journal article" date="2013" name="Genome Announc.">
        <title>Draft Genome Sequence of Pseudomonas fluorescens LMG 5329, a White Line-Inducing Principle-Producing Bioindicator for the Mushroom Pathogen Pseudomonas tolaasii.</title>
        <authorList>
            <person name="Ghequire M.G."/>
            <person name="Rokni-Zadeh H."/>
            <person name="Zarrineh P."/>
            <person name="De Mot R."/>
        </authorList>
    </citation>
    <scope>NUCLEOTIDE SEQUENCE [LARGE SCALE GENOMIC DNA]</scope>
    <source>
        <strain evidence="3 4">LMG 5329</strain>
    </source>
</reference>
<dbReference type="InterPro" id="IPR001638">
    <property type="entry name" value="Solute-binding_3/MltF_N"/>
</dbReference>
<dbReference type="Gene3D" id="3.40.190.10">
    <property type="entry name" value="Periplasmic binding protein-like II"/>
    <property type="match status" value="2"/>
</dbReference>
<comment type="caution">
    <text evidence="3">The sequence shown here is derived from an EMBL/GenBank/DDBJ whole genome shotgun (WGS) entry which is preliminary data.</text>
</comment>
<dbReference type="Pfam" id="PF09084">
    <property type="entry name" value="NMT1"/>
    <property type="match status" value="1"/>
</dbReference>